<gene>
    <name evidence="3" type="ORF">H9Q80_00205</name>
</gene>
<dbReference type="AlphaFoldDB" id="A0A7G9GNN1"/>
<proteinExistence type="predicted"/>
<evidence type="ECO:0000313" key="4">
    <source>
        <dbReference type="Proteomes" id="UP000515856"/>
    </source>
</evidence>
<keyword evidence="1" id="KW-0175">Coiled coil</keyword>
<protein>
    <submittedName>
        <fullName evidence="3">Phage scaffolding protein</fullName>
    </submittedName>
</protein>
<accession>A0A7G9GNN1</accession>
<dbReference type="Proteomes" id="UP000515856">
    <property type="component" value="Chromosome"/>
</dbReference>
<dbReference type="RefSeq" id="WP_118667127.1">
    <property type="nucleotide sequence ID" value="NZ_CP060636.1"/>
</dbReference>
<sequence>MDLQEQYRAFLKAQGLEDAQIEKIVKAMSGAKLYLSSEEDIDKRYQKLKGQKELLDEQLKGANATIETLKKSNTSDEDLQAEVQKYKDANKALQEKYDKDVVTVEKKQQVMEALKKEGAIHPDLLISSVDLEKIELKDGKITGHKDAIKSLKESYKDQFKEEDPSTEEGDNGGGSEPYSYTPPGGKPGDSKTPADIYAAMAAYSVHQ</sequence>
<dbReference type="InterPro" id="IPR009636">
    <property type="entry name" value="SCAF"/>
</dbReference>
<dbReference type="EMBL" id="CP060636">
    <property type="protein sequence ID" value="QNM12413.1"/>
    <property type="molecule type" value="Genomic_DNA"/>
</dbReference>
<evidence type="ECO:0000313" key="3">
    <source>
        <dbReference type="EMBL" id="QNM12413.1"/>
    </source>
</evidence>
<reference evidence="3 4" key="1">
    <citation type="submission" date="2020-08" db="EMBL/GenBank/DDBJ databases">
        <authorList>
            <person name="Liu C."/>
            <person name="Sun Q."/>
        </authorList>
    </citation>
    <scope>NUCLEOTIDE SEQUENCE [LARGE SCALE GENOMIC DNA]</scope>
    <source>
        <strain evidence="3 4">NSJ-61</strain>
    </source>
</reference>
<evidence type="ECO:0000256" key="2">
    <source>
        <dbReference type="SAM" id="MobiDB-lite"/>
    </source>
</evidence>
<feature type="compositionally biased region" description="Basic and acidic residues" evidence="2">
    <location>
        <begin position="153"/>
        <end position="163"/>
    </location>
</feature>
<feature type="coiled-coil region" evidence="1">
    <location>
        <begin position="38"/>
        <end position="96"/>
    </location>
</feature>
<name>A0A7G9GNN1_9FIRM</name>
<dbReference type="Pfam" id="PF06810">
    <property type="entry name" value="Phage_scaffold"/>
    <property type="match status" value="1"/>
</dbReference>
<feature type="region of interest" description="Disordered" evidence="2">
    <location>
        <begin position="153"/>
        <end position="193"/>
    </location>
</feature>
<dbReference type="KEGG" id="ehn:H9Q80_00205"/>
<evidence type="ECO:0000256" key="1">
    <source>
        <dbReference type="SAM" id="Coils"/>
    </source>
</evidence>
<organism evidence="3 4">
    <name type="scientific">[Eubacterium] hominis</name>
    <dbReference type="NCBI Taxonomy" id="2764325"/>
    <lineage>
        <taxon>Bacteria</taxon>
        <taxon>Bacillati</taxon>
        <taxon>Bacillota</taxon>
        <taxon>Erysipelotrichia</taxon>
        <taxon>Erysipelotrichales</taxon>
        <taxon>Erysipelotrichaceae</taxon>
        <taxon>Amedibacillus</taxon>
    </lineage>
</organism>
<keyword evidence="4" id="KW-1185">Reference proteome</keyword>